<dbReference type="WBParaSite" id="maker-uti_cns_0001676-snap-gene-0.11-mRNA-1">
    <property type="protein sequence ID" value="maker-uti_cns_0001676-snap-gene-0.11-mRNA-1"/>
    <property type="gene ID" value="maker-uti_cns_0001676-snap-gene-0.11"/>
</dbReference>
<name>A0A1I8GFD3_9PLAT</name>
<dbReference type="InterPro" id="IPR029160">
    <property type="entry name" value="UQCC4"/>
</dbReference>
<organism evidence="2 3">
    <name type="scientific">Macrostomum lignano</name>
    <dbReference type="NCBI Taxonomy" id="282301"/>
    <lineage>
        <taxon>Eukaryota</taxon>
        <taxon>Metazoa</taxon>
        <taxon>Spiralia</taxon>
        <taxon>Lophotrochozoa</taxon>
        <taxon>Platyhelminthes</taxon>
        <taxon>Rhabditophora</taxon>
        <taxon>Macrostomorpha</taxon>
        <taxon>Macrostomida</taxon>
        <taxon>Macrostomidae</taxon>
        <taxon>Macrostomum</taxon>
    </lineage>
</organism>
<sequence>MSINFWSSTRSSAIMTAGVTWRFCVLCRQSLPPRILLLARQPISSSSSRNVSDKSLQPSKPIRPGRSGLTEPLANRSEPGDSRRSADPNNELQEYIEYSKINTWHAAVGRSSPAGKQRWKYERLVLGTCAVIFLAYVYIRPENSIDEQFGMEEFGKGLFRPNPAMEHHIAATIQTVESRGGDASLYRNQLKILLKEKELQLERERQKSSGKADVKYDPTLHDIKY</sequence>
<dbReference type="AlphaFoldDB" id="A0A1I8GFD3"/>
<protein>
    <submittedName>
        <fullName evidence="3">Conserved plasma membrane protein</fullName>
    </submittedName>
</protein>
<keyword evidence="2" id="KW-1185">Reference proteome</keyword>
<feature type="compositionally biased region" description="Low complexity" evidence="1">
    <location>
        <begin position="46"/>
        <end position="55"/>
    </location>
</feature>
<evidence type="ECO:0000256" key="1">
    <source>
        <dbReference type="SAM" id="MobiDB-lite"/>
    </source>
</evidence>
<dbReference type="Pfam" id="PF15013">
    <property type="entry name" value="CCSMST1"/>
    <property type="match status" value="1"/>
</dbReference>
<feature type="region of interest" description="Disordered" evidence="1">
    <location>
        <begin position="46"/>
        <end position="89"/>
    </location>
</feature>
<dbReference type="Proteomes" id="UP000095280">
    <property type="component" value="Unplaced"/>
</dbReference>
<reference evidence="3" key="1">
    <citation type="submission" date="2016-11" db="UniProtKB">
        <authorList>
            <consortium name="WormBaseParasite"/>
        </authorList>
    </citation>
    <scope>IDENTIFICATION</scope>
</reference>
<evidence type="ECO:0000313" key="2">
    <source>
        <dbReference type="Proteomes" id="UP000095280"/>
    </source>
</evidence>
<proteinExistence type="predicted"/>
<evidence type="ECO:0000313" key="3">
    <source>
        <dbReference type="WBParaSite" id="maker-uti_cns_0001676-snap-gene-0.11-mRNA-1"/>
    </source>
</evidence>
<accession>A0A1I8GFD3</accession>